<keyword evidence="2" id="KW-0472">Membrane</keyword>
<evidence type="ECO:0000313" key="4">
    <source>
        <dbReference type="Proteomes" id="UP000054107"/>
    </source>
</evidence>
<feature type="transmembrane region" description="Helical" evidence="2">
    <location>
        <begin position="90"/>
        <end position="110"/>
    </location>
</feature>
<name>A0A0B7N8H0_9FUNG</name>
<proteinExistence type="predicted"/>
<keyword evidence="4" id="KW-1185">Reference proteome</keyword>
<evidence type="ECO:0000256" key="1">
    <source>
        <dbReference type="SAM" id="MobiDB-lite"/>
    </source>
</evidence>
<evidence type="ECO:0000256" key="2">
    <source>
        <dbReference type="SAM" id="Phobius"/>
    </source>
</evidence>
<organism evidence="3 4">
    <name type="scientific">Parasitella parasitica</name>
    <dbReference type="NCBI Taxonomy" id="35722"/>
    <lineage>
        <taxon>Eukaryota</taxon>
        <taxon>Fungi</taxon>
        <taxon>Fungi incertae sedis</taxon>
        <taxon>Mucoromycota</taxon>
        <taxon>Mucoromycotina</taxon>
        <taxon>Mucoromycetes</taxon>
        <taxon>Mucorales</taxon>
        <taxon>Mucorineae</taxon>
        <taxon>Mucoraceae</taxon>
        <taxon>Parasitella</taxon>
    </lineage>
</organism>
<gene>
    <name evidence="3" type="primary">PARPA_07871.1 scaffold 30970</name>
</gene>
<feature type="compositionally biased region" description="Basic and acidic residues" evidence="1">
    <location>
        <begin position="32"/>
        <end position="53"/>
    </location>
</feature>
<dbReference type="AlphaFoldDB" id="A0A0B7N8H0"/>
<sequence length="182" mass="20601">MSAYRESKYPDYFNNADIAWQESPSNPPATLLKEKPPTEQESYRQPNGEENKVKASSVQPYIQDFSQFNNPTGTRKIAHHLRTLSEFSSFALIVWAIGHFSFALGASPYSGQPIPFKSGACFHFLCTVAVMSFIYSCFRAYLAICKCEALAQKKLIYFVVDAVFLVMWGSGIVGEWLYRTHL</sequence>
<evidence type="ECO:0008006" key="5">
    <source>
        <dbReference type="Google" id="ProtNLM"/>
    </source>
</evidence>
<feature type="transmembrane region" description="Helical" evidence="2">
    <location>
        <begin position="122"/>
        <end position="143"/>
    </location>
</feature>
<dbReference type="STRING" id="35722.A0A0B7N8H0"/>
<protein>
    <recommendedName>
        <fullName evidence="5">MARVEL domain-containing protein</fullName>
    </recommendedName>
</protein>
<keyword evidence="2" id="KW-0812">Transmembrane</keyword>
<dbReference type="EMBL" id="LN730529">
    <property type="protein sequence ID" value="CEP13739.1"/>
    <property type="molecule type" value="Genomic_DNA"/>
</dbReference>
<keyword evidence="2" id="KW-1133">Transmembrane helix</keyword>
<dbReference type="Proteomes" id="UP000054107">
    <property type="component" value="Unassembled WGS sequence"/>
</dbReference>
<feature type="transmembrane region" description="Helical" evidence="2">
    <location>
        <begin position="155"/>
        <end position="178"/>
    </location>
</feature>
<reference evidence="3 4" key="1">
    <citation type="submission" date="2014-09" db="EMBL/GenBank/DDBJ databases">
        <authorList>
            <person name="Ellenberger Sabrina"/>
        </authorList>
    </citation>
    <scope>NUCLEOTIDE SEQUENCE [LARGE SCALE GENOMIC DNA]</scope>
    <source>
        <strain evidence="3 4">CBS 412.66</strain>
    </source>
</reference>
<evidence type="ECO:0000313" key="3">
    <source>
        <dbReference type="EMBL" id="CEP13739.1"/>
    </source>
</evidence>
<feature type="region of interest" description="Disordered" evidence="1">
    <location>
        <begin position="19"/>
        <end position="53"/>
    </location>
</feature>
<accession>A0A0B7N8H0</accession>